<name>A0ABN0D3D5_9LACO</name>
<accession>A0ABN0D3D5</accession>
<gene>
    <name evidence="1" type="ORF">HMPREF9102_2152</name>
</gene>
<keyword evidence="2" id="KW-1185">Reference proteome</keyword>
<dbReference type="EMBL" id="AFTL01000018">
    <property type="protein sequence ID" value="EGS36320.1"/>
    <property type="molecule type" value="Genomic_DNA"/>
</dbReference>
<evidence type="ECO:0000313" key="2">
    <source>
        <dbReference type="Proteomes" id="UP000006035"/>
    </source>
</evidence>
<proteinExistence type="predicted"/>
<sequence length="128" mass="14480">MEIAKLGIEIAKKGDFDKVTFDGTANWYPSDPIMEQLGYKNSLKLVHMAHEKGLLTYFSAGFRFKHLTDIVQTGTDGIGLGGAQILRFMDSKNGYQDPFKQENVKKFLISTKKLQTTLLVKDPFFLQD</sequence>
<evidence type="ECO:0000313" key="1">
    <source>
        <dbReference type="EMBL" id="EGS36320.1"/>
    </source>
</evidence>
<comment type="caution">
    <text evidence="1">The sequence shown here is derived from an EMBL/GenBank/DDBJ whole genome shotgun (WGS) entry which is preliminary data.</text>
</comment>
<organism evidence="1 2">
    <name type="scientific">Limosilactobacillus oris F0423</name>
    <dbReference type="NCBI Taxonomy" id="944562"/>
    <lineage>
        <taxon>Bacteria</taxon>
        <taxon>Bacillati</taxon>
        <taxon>Bacillota</taxon>
        <taxon>Bacilli</taxon>
        <taxon>Lactobacillales</taxon>
        <taxon>Lactobacillaceae</taxon>
        <taxon>Limosilactobacillus</taxon>
    </lineage>
</organism>
<reference evidence="1 2" key="1">
    <citation type="submission" date="2011-05" db="EMBL/GenBank/DDBJ databases">
        <authorList>
            <person name="Durkin A.S."/>
            <person name="Kim M."/>
            <person name="Radune D."/>
            <person name="Hostetler J."/>
            <person name="Torralba M."/>
            <person name="Gillis M."/>
            <person name="Methe B."/>
            <person name="Sutton G."/>
            <person name="Nelson K.E."/>
        </authorList>
    </citation>
    <scope>NUCLEOTIDE SEQUENCE [LARGE SCALE GENOMIC DNA]</scope>
    <source>
        <strain evidence="1 2">F0423</strain>
    </source>
</reference>
<dbReference type="Proteomes" id="UP000006035">
    <property type="component" value="Unassembled WGS sequence"/>
</dbReference>
<protein>
    <submittedName>
        <fullName evidence="1">Conserved domain protein</fullName>
    </submittedName>
</protein>